<proteinExistence type="predicted"/>
<reference evidence="3" key="1">
    <citation type="submission" date="2017-01" db="EMBL/GenBank/DDBJ databases">
        <authorList>
            <person name="Varghese N."/>
            <person name="Submissions S."/>
        </authorList>
    </citation>
    <scope>NUCLEOTIDE SEQUENCE [LARGE SCALE GENOMIC DNA]</scope>
    <source>
        <strain evidence="3">ATCC 12950</strain>
    </source>
</reference>
<gene>
    <name evidence="2" type="ORF">SAMN05421833_1667</name>
</gene>
<evidence type="ECO:0000313" key="3">
    <source>
        <dbReference type="Proteomes" id="UP000186096"/>
    </source>
</evidence>
<organism evidence="2 3">
    <name type="scientific">Microbispora rosea</name>
    <dbReference type="NCBI Taxonomy" id="58117"/>
    <lineage>
        <taxon>Bacteria</taxon>
        <taxon>Bacillati</taxon>
        <taxon>Actinomycetota</taxon>
        <taxon>Actinomycetes</taxon>
        <taxon>Streptosporangiales</taxon>
        <taxon>Streptosporangiaceae</taxon>
        <taxon>Microbispora</taxon>
    </lineage>
</organism>
<keyword evidence="3" id="KW-1185">Reference proteome</keyword>
<evidence type="ECO:0000259" key="1">
    <source>
        <dbReference type="Pfam" id="PF12680"/>
    </source>
</evidence>
<feature type="domain" description="SnoaL-like" evidence="1">
    <location>
        <begin position="12"/>
        <end position="122"/>
    </location>
</feature>
<dbReference type="InterPro" id="IPR032710">
    <property type="entry name" value="NTF2-like_dom_sf"/>
</dbReference>
<dbReference type="Gene3D" id="3.10.450.50">
    <property type="match status" value="1"/>
</dbReference>
<dbReference type="RefSeq" id="WP_083744960.1">
    <property type="nucleotide sequence ID" value="NZ_FTNI01000066.1"/>
</dbReference>
<dbReference type="OrthoDB" id="3681559at2"/>
<sequence length="152" mass="16932">MPTTPRDLLDGFLRAMLDFSPDALADLFADEAIYEFVFWTPHRGPSQRYDGREEIRAGFRAAWGAVSRPPLTGLGEVCVHETTDTEVLISEGEMNAVNHATGRPFTSRFVLVLRARDGRIVHLRDYSDVLRTAAGLGRLTQLFDQVHAESAS</sequence>
<dbReference type="AlphaFoldDB" id="A0A1N7HKD8"/>
<dbReference type="EMBL" id="FTNI01000066">
    <property type="protein sequence ID" value="SIS25329.1"/>
    <property type="molecule type" value="Genomic_DNA"/>
</dbReference>
<dbReference type="Proteomes" id="UP000186096">
    <property type="component" value="Unassembled WGS sequence"/>
</dbReference>
<protein>
    <recommendedName>
        <fullName evidence="1">SnoaL-like domain-containing protein</fullName>
    </recommendedName>
</protein>
<dbReference type="Pfam" id="PF12680">
    <property type="entry name" value="SnoaL_2"/>
    <property type="match status" value="1"/>
</dbReference>
<accession>A0A1N7HKD8</accession>
<evidence type="ECO:0000313" key="2">
    <source>
        <dbReference type="EMBL" id="SIS25329.1"/>
    </source>
</evidence>
<dbReference type="STRING" id="58117.SAMN05421833_1667"/>
<dbReference type="InterPro" id="IPR037401">
    <property type="entry name" value="SnoaL-like"/>
</dbReference>
<name>A0A1N7HKD8_9ACTN</name>
<dbReference type="SUPFAM" id="SSF54427">
    <property type="entry name" value="NTF2-like"/>
    <property type="match status" value="1"/>
</dbReference>